<reference evidence="2 3" key="1">
    <citation type="submission" date="2020-07" db="EMBL/GenBank/DDBJ databases">
        <title>Sequencing the genomes of 1000 actinobacteria strains.</title>
        <authorList>
            <person name="Klenk H.-P."/>
        </authorList>
    </citation>
    <scope>NUCLEOTIDE SEQUENCE [LARGE SCALE GENOMIC DNA]</scope>
    <source>
        <strain evidence="2 3">DSM 15166</strain>
    </source>
</reference>
<proteinExistence type="predicted"/>
<dbReference type="Pfam" id="PF13338">
    <property type="entry name" value="AbiEi_4"/>
    <property type="match status" value="1"/>
</dbReference>
<organism evidence="2 3">
    <name type="scientific">Leifsonia naganoensis</name>
    <dbReference type="NCBI Taxonomy" id="150025"/>
    <lineage>
        <taxon>Bacteria</taxon>
        <taxon>Bacillati</taxon>
        <taxon>Actinomycetota</taxon>
        <taxon>Actinomycetes</taxon>
        <taxon>Micrococcales</taxon>
        <taxon>Microbacteriaceae</taxon>
        <taxon>Leifsonia</taxon>
    </lineage>
</organism>
<dbReference type="AlphaFoldDB" id="A0A853DIP2"/>
<name>A0A853DIP2_9MICO</name>
<accession>A0A853DIP2</accession>
<dbReference type="InterPro" id="IPR025159">
    <property type="entry name" value="AbiEi_N"/>
</dbReference>
<feature type="domain" description="AbiEi antitoxin N-terminal" evidence="1">
    <location>
        <begin position="13"/>
        <end position="52"/>
    </location>
</feature>
<sequence length="183" mass="20614">MTMQADLWDVATEQYGFVTTRGARNLGVPPVELAKLANRNQLRHVTHGVYRFDQLPETDKDEYMLAVLWTGADDAVLSHETVLSAYELCDVNPDQIHITIPKAKRIRRDGGEGYVIHHTDLVEADKGWWEGIPSVRPGTAIEQCIAYGTPTYLLADAIKNARRRGTISEFEAAKLRRNLKQRG</sequence>
<evidence type="ECO:0000313" key="3">
    <source>
        <dbReference type="Proteomes" id="UP000521075"/>
    </source>
</evidence>
<dbReference type="RefSeq" id="WP_179700077.1">
    <property type="nucleotide sequence ID" value="NZ_BAAAHA010000004.1"/>
</dbReference>
<gene>
    <name evidence="2" type="ORF">HNR14_000923</name>
</gene>
<protein>
    <submittedName>
        <fullName evidence="2">Putative transcriptional regulator of viral defense system</fullName>
    </submittedName>
</protein>
<comment type="caution">
    <text evidence="2">The sequence shown here is derived from an EMBL/GenBank/DDBJ whole genome shotgun (WGS) entry which is preliminary data.</text>
</comment>
<evidence type="ECO:0000313" key="2">
    <source>
        <dbReference type="EMBL" id="NYK09042.1"/>
    </source>
</evidence>
<evidence type="ECO:0000259" key="1">
    <source>
        <dbReference type="Pfam" id="PF13338"/>
    </source>
</evidence>
<keyword evidence="3" id="KW-1185">Reference proteome</keyword>
<dbReference type="Proteomes" id="UP000521075">
    <property type="component" value="Unassembled WGS sequence"/>
</dbReference>
<dbReference type="EMBL" id="JACCHJ010000001">
    <property type="protein sequence ID" value="NYK09042.1"/>
    <property type="molecule type" value="Genomic_DNA"/>
</dbReference>